<sequence length="186" mass="22083">MPNYRRAFVPGGMYFFTVKTERNAPVFAEIFSVRLLGEIFREAIVQWQFTIEAVVLLPDHLHAIWSLPTGDADYSRRWAWIKKEFTKRYLASGGTEQWVSSSRQQYRRRGVWQRKFWEHALRDEDDFLRHFDYIHWNPVKHGYVNCPSAWPHSSFHRWVAKGVYPPGWGCRDHSAPLPQDLEDTGE</sequence>
<dbReference type="OrthoDB" id="277009at2"/>
<keyword evidence="3" id="KW-1185">Reference proteome</keyword>
<evidence type="ECO:0000259" key="1">
    <source>
        <dbReference type="SMART" id="SM01321"/>
    </source>
</evidence>
<dbReference type="PANTHER" id="PTHR36966:SF1">
    <property type="entry name" value="REP-ASSOCIATED TYROSINE TRANSPOSASE"/>
    <property type="match status" value="1"/>
</dbReference>
<dbReference type="InterPro" id="IPR052715">
    <property type="entry name" value="RAYT_transposase"/>
</dbReference>
<accession>A0A1C3EKD3</accession>
<proteinExistence type="predicted"/>
<dbReference type="SUPFAM" id="SSF143422">
    <property type="entry name" value="Transposase IS200-like"/>
    <property type="match status" value="1"/>
</dbReference>
<dbReference type="STRING" id="1841610.A6X21_18340"/>
<reference evidence="2 3" key="1">
    <citation type="submission" date="2016-05" db="EMBL/GenBank/DDBJ databases">
        <title>Genomic and physiological characterization of Planctopirus sp. isolated from fresh water lake.</title>
        <authorList>
            <person name="Subhash Y."/>
            <person name="Ramana C."/>
        </authorList>
    </citation>
    <scope>NUCLEOTIDE SEQUENCE [LARGE SCALE GENOMIC DNA]</scope>
    <source>
        <strain evidence="2 3">JC280</strain>
    </source>
</reference>
<dbReference type="InterPro" id="IPR036515">
    <property type="entry name" value="Transposase_17_sf"/>
</dbReference>
<protein>
    <submittedName>
        <fullName evidence="2">Transposase</fullName>
    </submittedName>
</protein>
<dbReference type="InterPro" id="IPR002686">
    <property type="entry name" value="Transposase_17"/>
</dbReference>
<organism evidence="2 3">
    <name type="scientific">Planctopirus hydrillae</name>
    <dbReference type="NCBI Taxonomy" id="1841610"/>
    <lineage>
        <taxon>Bacteria</taxon>
        <taxon>Pseudomonadati</taxon>
        <taxon>Planctomycetota</taxon>
        <taxon>Planctomycetia</taxon>
        <taxon>Planctomycetales</taxon>
        <taxon>Planctomycetaceae</taxon>
        <taxon>Planctopirus</taxon>
    </lineage>
</organism>
<dbReference type="SMART" id="SM01321">
    <property type="entry name" value="Y1_Tnp"/>
    <property type="match status" value="1"/>
</dbReference>
<comment type="caution">
    <text evidence="2">The sequence shown here is derived from an EMBL/GenBank/DDBJ whole genome shotgun (WGS) entry which is preliminary data.</text>
</comment>
<dbReference type="Gene3D" id="3.30.70.1290">
    <property type="entry name" value="Transposase IS200-like"/>
    <property type="match status" value="1"/>
</dbReference>
<dbReference type="RefSeq" id="WP_068846825.1">
    <property type="nucleotide sequence ID" value="NZ_LYDR01000050.1"/>
</dbReference>
<name>A0A1C3EKD3_9PLAN</name>
<dbReference type="GO" id="GO:0043565">
    <property type="term" value="F:sequence-specific DNA binding"/>
    <property type="evidence" value="ECO:0007669"/>
    <property type="project" value="TreeGrafter"/>
</dbReference>
<feature type="domain" description="Transposase IS200-like" evidence="1">
    <location>
        <begin position="9"/>
        <end position="137"/>
    </location>
</feature>
<dbReference type="PANTHER" id="PTHR36966">
    <property type="entry name" value="REP-ASSOCIATED TYROSINE TRANSPOSASE"/>
    <property type="match status" value="1"/>
</dbReference>
<evidence type="ECO:0000313" key="2">
    <source>
        <dbReference type="EMBL" id="ODA33688.1"/>
    </source>
</evidence>
<dbReference type="GO" id="GO:0006313">
    <property type="term" value="P:DNA transposition"/>
    <property type="evidence" value="ECO:0007669"/>
    <property type="project" value="InterPro"/>
</dbReference>
<dbReference type="EMBL" id="LYDR01000050">
    <property type="protein sequence ID" value="ODA33688.1"/>
    <property type="molecule type" value="Genomic_DNA"/>
</dbReference>
<gene>
    <name evidence="2" type="ORF">A6X21_18340</name>
</gene>
<dbReference type="Proteomes" id="UP000094828">
    <property type="component" value="Unassembled WGS sequence"/>
</dbReference>
<dbReference type="NCBIfam" id="NF047646">
    <property type="entry name" value="REP_Tyr_transpos"/>
    <property type="match status" value="1"/>
</dbReference>
<evidence type="ECO:0000313" key="3">
    <source>
        <dbReference type="Proteomes" id="UP000094828"/>
    </source>
</evidence>
<dbReference type="GO" id="GO:0004803">
    <property type="term" value="F:transposase activity"/>
    <property type="evidence" value="ECO:0007669"/>
    <property type="project" value="InterPro"/>
</dbReference>
<dbReference type="AlphaFoldDB" id="A0A1C3EKD3"/>